<organism evidence="1 2">
    <name type="scientific">Acidovorax cavernicola</name>
    <dbReference type="NCBI Taxonomy" id="1675792"/>
    <lineage>
        <taxon>Bacteria</taxon>
        <taxon>Pseudomonadati</taxon>
        <taxon>Pseudomonadota</taxon>
        <taxon>Betaproteobacteria</taxon>
        <taxon>Burkholderiales</taxon>
        <taxon>Comamonadaceae</taxon>
        <taxon>Acidovorax</taxon>
    </lineage>
</organism>
<evidence type="ECO:0000313" key="1">
    <source>
        <dbReference type="EMBL" id="RIX74671.1"/>
    </source>
</evidence>
<proteinExistence type="predicted"/>
<protein>
    <submittedName>
        <fullName evidence="1">6-O-methylguanine DNA methyltransferase</fullName>
    </submittedName>
</protein>
<evidence type="ECO:0000313" key="2">
    <source>
        <dbReference type="Proteomes" id="UP000265619"/>
    </source>
</evidence>
<keyword evidence="1" id="KW-0808">Transferase</keyword>
<accession>A0A9X8D0A8</accession>
<dbReference type="EMBL" id="QXMN01000049">
    <property type="protein sequence ID" value="RIX74671.1"/>
    <property type="molecule type" value="Genomic_DNA"/>
</dbReference>
<dbReference type="Proteomes" id="UP000265619">
    <property type="component" value="Unassembled WGS sequence"/>
</dbReference>
<dbReference type="Gene3D" id="1.10.10.10">
    <property type="entry name" value="Winged helix-like DNA-binding domain superfamily/Winged helix DNA-binding domain"/>
    <property type="match status" value="1"/>
</dbReference>
<name>A0A9X8D0A8_9BURK</name>
<reference evidence="1 2" key="1">
    <citation type="submission" date="2018-09" db="EMBL/GenBank/DDBJ databases">
        <title>Acidovorax cavernicola nov. sp. isolated from Gruta de las Maravillas (Aracena, Spain).</title>
        <authorList>
            <person name="Jurado V."/>
            <person name="Gutierrez-Patricio S."/>
            <person name="Gonzalez-Pimentel J.L."/>
            <person name="Miller A.Z."/>
            <person name="Laiz L."/>
            <person name="Saiz-Jimenez C."/>
        </authorList>
    </citation>
    <scope>NUCLEOTIDE SEQUENCE [LARGE SCALE GENOMIC DNA]</scope>
    <source>
        <strain evidence="1 2">1011MAR4D40.2</strain>
    </source>
</reference>
<sequence>MSTRKGWRDRLAGYPNLPNVKAIPPAMRARHGEGTIATPSPGEVEEAMRGVPEGRLATVFGIGEEIAARHHATIGCTVTTAIFAHMVAHATEEAMTGASHAPGTPHTPYWRTLKIGGELNPKYPGGIEAQMSRLEAEGHTVVQRGKRYFVEDFAQKLVGTR</sequence>
<dbReference type="GO" id="GO:0008168">
    <property type="term" value="F:methyltransferase activity"/>
    <property type="evidence" value="ECO:0007669"/>
    <property type="project" value="UniProtKB-KW"/>
</dbReference>
<keyword evidence="2" id="KW-1185">Reference proteome</keyword>
<dbReference type="AlphaFoldDB" id="A0A9X8D0A8"/>
<dbReference type="GO" id="GO:0032259">
    <property type="term" value="P:methylation"/>
    <property type="evidence" value="ECO:0007669"/>
    <property type="project" value="UniProtKB-KW"/>
</dbReference>
<gene>
    <name evidence="1" type="ORF">D3H34_26805</name>
</gene>
<dbReference type="RefSeq" id="WP_119557451.1">
    <property type="nucleotide sequence ID" value="NZ_QXMN01000049.1"/>
</dbReference>
<dbReference type="InterPro" id="IPR036388">
    <property type="entry name" value="WH-like_DNA-bd_sf"/>
</dbReference>
<dbReference type="OrthoDB" id="1796440at2"/>
<comment type="caution">
    <text evidence="1">The sequence shown here is derived from an EMBL/GenBank/DDBJ whole genome shotgun (WGS) entry which is preliminary data.</text>
</comment>
<keyword evidence="1" id="KW-0489">Methyltransferase</keyword>